<proteinExistence type="inferred from homology"/>
<dbReference type="NCBIfam" id="TIGR03930">
    <property type="entry name" value="WXG100_ESAT6"/>
    <property type="match status" value="1"/>
</dbReference>
<evidence type="ECO:0000313" key="3">
    <source>
        <dbReference type="Proteomes" id="UP001595833"/>
    </source>
</evidence>
<comment type="caution">
    <text evidence="2">The sequence shown here is derived from an EMBL/GenBank/DDBJ whole genome shotgun (WGS) entry which is preliminary data.</text>
</comment>
<reference evidence="3" key="1">
    <citation type="journal article" date="2019" name="Int. J. Syst. Evol. Microbiol.">
        <title>The Global Catalogue of Microorganisms (GCM) 10K type strain sequencing project: providing services to taxonomists for standard genome sequencing and annotation.</title>
        <authorList>
            <consortium name="The Broad Institute Genomics Platform"/>
            <consortium name="The Broad Institute Genome Sequencing Center for Infectious Disease"/>
            <person name="Wu L."/>
            <person name="Ma J."/>
        </authorList>
    </citation>
    <scope>NUCLEOTIDE SEQUENCE [LARGE SCALE GENOMIC DNA]</scope>
    <source>
        <strain evidence="3">KCTC 12848</strain>
    </source>
</reference>
<dbReference type="InterPro" id="IPR036689">
    <property type="entry name" value="ESAT-6-like_sf"/>
</dbReference>
<dbReference type="Gene3D" id="1.10.287.1060">
    <property type="entry name" value="ESAT-6-like"/>
    <property type="match status" value="1"/>
</dbReference>
<gene>
    <name evidence="2" type="ORF">ACFPFM_29155</name>
</gene>
<protein>
    <recommendedName>
        <fullName evidence="1">ESAT-6-like protein</fullName>
    </recommendedName>
</protein>
<evidence type="ECO:0000256" key="1">
    <source>
        <dbReference type="RuleBase" id="RU362001"/>
    </source>
</evidence>
<accession>A0ABV9Y7Z3</accession>
<dbReference type="Pfam" id="PF06013">
    <property type="entry name" value="WXG100"/>
    <property type="match status" value="1"/>
</dbReference>
<sequence length="103" mass="10930">MSGFQTGHSELVKGAEDILNVDESVQGILKQLAGTVDGLSSAWSGSAALAFTNLMERFNADAQKLHTALVEIAEQMSGTAATYLNQDQDQDQVMSSIANRLNG</sequence>
<dbReference type="SUPFAM" id="SSF140453">
    <property type="entry name" value="EsxAB dimer-like"/>
    <property type="match status" value="1"/>
</dbReference>
<dbReference type="RefSeq" id="WP_344036097.1">
    <property type="nucleotide sequence ID" value="NZ_BAAAKE010000004.1"/>
</dbReference>
<name>A0ABV9Y7Z3_9PSEU</name>
<comment type="similarity">
    <text evidence="1">Belongs to the WXG100 family.</text>
</comment>
<dbReference type="InterPro" id="IPR010310">
    <property type="entry name" value="T7SS_ESAT-6-like"/>
</dbReference>
<dbReference type="Proteomes" id="UP001595833">
    <property type="component" value="Unassembled WGS sequence"/>
</dbReference>
<keyword evidence="3" id="KW-1185">Reference proteome</keyword>
<organism evidence="2 3">
    <name type="scientific">Saccharothrix xinjiangensis</name>
    <dbReference type="NCBI Taxonomy" id="204798"/>
    <lineage>
        <taxon>Bacteria</taxon>
        <taxon>Bacillati</taxon>
        <taxon>Actinomycetota</taxon>
        <taxon>Actinomycetes</taxon>
        <taxon>Pseudonocardiales</taxon>
        <taxon>Pseudonocardiaceae</taxon>
        <taxon>Saccharothrix</taxon>
    </lineage>
</organism>
<evidence type="ECO:0000313" key="2">
    <source>
        <dbReference type="EMBL" id="MFC5057802.1"/>
    </source>
</evidence>
<dbReference type="EMBL" id="JBHSJB010000028">
    <property type="protein sequence ID" value="MFC5057802.1"/>
    <property type="molecule type" value="Genomic_DNA"/>
</dbReference>